<evidence type="ECO:0000313" key="6">
    <source>
        <dbReference type="Proteomes" id="UP000821853"/>
    </source>
</evidence>
<feature type="region of interest" description="Disordered" evidence="2">
    <location>
        <begin position="1"/>
        <end position="56"/>
    </location>
</feature>
<dbReference type="GO" id="GO:0016485">
    <property type="term" value="P:protein processing"/>
    <property type="evidence" value="ECO:0007669"/>
    <property type="project" value="TreeGrafter"/>
</dbReference>
<dbReference type="GO" id="GO:0004222">
    <property type="term" value="F:metalloendopeptidase activity"/>
    <property type="evidence" value="ECO:0007669"/>
    <property type="project" value="InterPro"/>
</dbReference>
<dbReference type="SUPFAM" id="SSF55486">
    <property type="entry name" value="Metalloproteases ('zincins'), catalytic domain"/>
    <property type="match status" value="1"/>
</dbReference>
<evidence type="ECO:0000259" key="4">
    <source>
        <dbReference type="Pfam" id="PF05649"/>
    </source>
</evidence>
<evidence type="ECO:0000256" key="3">
    <source>
        <dbReference type="SAM" id="Phobius"/>
    </source>
</evidence>
<dbReference type="AlphaFoldDB" id="A0A9J6G468"/>
<reference evidence="5 6" key="1">
    <citation type="journal article" date="2020" name="Cell">
        <title>Large-Scale Comparative Analyses of Tick Genomes Elucidate Their Genetic Diversity and Vector Capacities.</title>
        <authorList>
            <consortium name="Tick Genome and Microbiome Consortium (TIGMIC)"/>
            <person name="Jia N."/>
            <person name="Wang J."/>
            <person name="Shi W."/>
            <person name="Du L."/>
            <person name="Sun Y."/>
            <person name="Zhan W."/>
            <person name="Jiang J.F."/>
            <person name="Wang Q."/>
            <person name="Zhang B."/>
            <person name="Ji P."/>
            <person name="Bell-Sakyi L."/>
            <person name="Cui X.M."/>
            <person name="Yuan T.T."/>
            <person name="Jiang B.G."/>
            <person name="Yang W.F."/>
            <person name="Lam T.T."/>
            <person name="Chang Q.C."/>
            <person name="Ding S.J."/>
            <person name="Wang X.J."/>
            <person name="Zhu J.G."/>
            <person name="Ruan X.D."/>
            <person name="Zhao L."/>
            <person name="Wei J.T."/>
            <person name="Ye R.Z."/>
            <person name="Que T.C."/>
            <person name="Du C.H."/>
            <person name="Zhou Y.H."/>
            <person name="Cheng J.X."/>
            <person name="Dai P.F."/>
            <person name="Guo W.B."/>
            <person name="Han X.H."/>
            <person name="Huang E.J."/>
            <person name="Li L.F."/>
            <person name="Wei W."/>
            <person name="Gao Y.C."/>
            <person name="Liu J.Z."/>
            <person name="Shao H.Z."/>
            <person name="Wang X."/>
            <person name="Wang C.C."/>
            <person name="Yang T.C."/>
            <person name="Huo Q.B."/>
            <person name="Li W."/>
            <person name="Chen H.Y."/>
            <person name="Chen S.E."/>
            <person name="Zhou L.G."/>
            <person name="Ni X.B."/>
            <person name="Tian J.H."/>
            <person name="Sheng Y."/>
            <person name="Liu T."/>
            <person name="Pan Y.S."/>
            <person name="Xia L.Y."/>
            <person name="Li J."/>
            <person name="Zhao F."/>
            <person name="Cao W.C."/>
        </authorList>
    </citation>
    <scope>NUCLEOTIDE SEQUENCE [LARGE SCALE GENOMIC DNA]</scope>
    <source>
        <strain evidence="5">HaeL-2018</strain>
    </source>
</reference>
<gene>
    <name evidence="5" type="ORF">HPB48_016903</name>
</gene>
<sequence>MSKEAKSQTEPAPEAMPEIMLLPKPEPALAGAVPPKRPPQGAVQRQHEQFSVPQGRAGDVEKRQALSMAACVAASLAFFFFVVVVYASARHQPLRRRPNCDSDDCMQHAFLLSATLNRSIDPCEDFAAFACSAWLSSTANSRSVQDDLWYRWTKRMAQRLENQRPFHDSRPTAKAASQLQRCLDVDAQLVEENLRAFHKFLEGRNLSGNAPAEGVHALDVLLDLAINWQMPIWFSVGVVTSYNKIGVVIDYGRYYPYWVDPAPPQVQDGGDAEEAAMDRSILAGLQHLSDTRRHYSPRVVPITDIANLTNSWSSELWLKFLNKHLHPAFKVQSNDSILLADFALLEQVGGFTTRYTNARLLRHFHRVLNKTFSNLATNSTQEIYEPSENYRPLPLENHTLLCQLQVEDTFKSALVARHVADRKLLNRRAAIDAIFSNVVRTAADVLSHTQWMSEQTKNRTISKITTASIKLWPGDKLMDEATLSNLYVAFRSTSPVYARDMIESRRRIRLLLGTDSYGYLTSTPHGGRHPSISYNPFDNSFTVAAGALSEPLYYPEGTTTVNYAGLGSAFATALLYAIDSEDVDTGPAGWVLSKRNPLYQKAPCMDATSPNFYPAMPSLQITHQAYLTALRKEGRSSDVRLESLEQYSAEQVFYLSFCHRTCHLTGDVKTSDECNSAVRNFEPFARAFRCSPGSALNPGKKCAFFS</sequence>
<dbReference type="InterPro" id="IPR024079">
    <property type="entry name" value="MetalloPept_cat_dom_sf"/>
</dbReference>
<dbReference type="Proteomes" id="UP000821853">
    <property type="component" value="Chromosome 2"/>
</dbReference>
<evidence type="ECO:0000313" key="5">
    <source>
        <dbReference type="EMBL" id="KAH9369188.1"/>
    </source>
</evidence>
<comment type="similarity">
    <text evidence="1">Belongs to the peptidase M13 family.</text>
</comment>
<dbReference type="EMBL" id="JABSTR010000004">
    <property type="protein sequence ID" value="KAH9369188.1"/>
    <property type="molecule type" value="Genomic_DNA"/>
</dbReference>
<feature type="transmembrane region" description="Helical" evidence="3">
    <location>
        <begin position="65"/>
        <end position="89"/>
    </location>
</feature>
<dbReference type="PROSITE" id="PS51885">
    <property type="entry name" value="NEPRILYSIN"/>
    <property type="match status" value="1"/>
</dbReference>
<organism evidence="5 6">
    <name type="scientific">Haemaphysalis longicornis</name>
    <name type="common">Bush tick</name>
    <dbReference type="NCBI Taxonomy" id="44386"/>
    <lineage>
        <taxon>Eukaryota</taxon>
        <taxon>Metazoa</taxon>
        <taxon>Ecdysozoa</taxon>
        <taxon>Arthropoda</taxon>
        <taxon>Chelicerata</taxon>
        <taxon>Arachnida</taxon>
        <taxon>Acari</taxon>
        <taxon>Parasitiformes</taxon>
        <taxon>Ixodida</taxon>
        <taxon>Ixodoidea</taxon>
        <taxon>Ixodidae</taxon>
        <taxon>Haemaphysalinae</taxon>
        <taxon>Haemaphysalis</taxon>
    </lineage>
</organism>
<dbReference type="Gene3D" id="3.40.390.10">
    <property type="entry name" value="Collagenase (Catalytic Domain)"/>
    <property type="match status" value="3"/>
</dbReference>
<dbReference type="Pfam" id="PF05649">
    <property type="entry name" value="Peptidase_M13_N"/>
    <property type="match status" value="1"/>
</dbReference>
<feature type="domain" description="Peptidase M13 N-terminal" evidence="4">
    <location>
        <begin position="290"/>
        <end position="468"/>
    </location>
</feature>
<keyword evidence="3" id="KW-0472">Membrane</keyword>
<keyword evidence="3" id="KW-0812">Transmembrane</keyword>
<dbReference type="GO" id="GO:0005886">
    <property type="term" value="C:plasma membrane"/>
    <property type="evidence" value="ECO:0007669"/>
    <property type="project" value="TreeGrafter"/>
</dbReference>
<proteinExistence type="inferred from homology"/>
<dbReference type="InterPro" id="IPR008753">
    <property type="entry name" value="Peptidase_M13_N"/>
</dbReference>
<accession>A0A9J6G468</accession>
<evidence type="ECO:0000256" key="2">
    <source>
        <dbReference type="SAM" id="MobiDB-lite"/>
    </source>
</evidence>
<dbReference type="PANTHER" id="PTHR11733:SF241">
    <property type="entry name" value="GH26575P-RELATED"/>
    <property type="match status" value="1"/>
</dbReference>
<dbReference type="OrthoDB" id="6503413at2759"/>
<dbReference type="PANTHER" id="PTHR11733">
    <property type="entry name" value="ZINC METALLOPROTEASE FAMILY M13 NEPRILYSIN-RELATED"/>
    <property type="match status" value="1"/>
</dbReference>
<evidence type="ECO:0000256" key="1">
    <source>
        <dbReference type="ARBA" id="ARBA00007357"/>
    </source>
</evidence>
<dbReference type="InterPro" id="IPR042089">
    <property type="entry name" value="Peptidase_M13_dom_2"/>
</dbReference>
<protein>
    <recommendedName>
        <fullName evidence="4">Peptidase M13 N-terminal domain-containing protein</fullName>
    </recommendedName>
</protein>
<dbReference type="Gene3D" id="1.10.1380.10">
    <property type="entry name" value="Neutral endopeptidase , domain2"/>
    <property type="match status" value="2"/>
</dbReference>
<dbReference type="VEuPathDB" id="VectorBase:HLOH_062475"/>
<keyword evidence="3" id="KW-1133">Transmembrane helix</keyword>
<dbReference type="InterPro" id="IPR000718">
    <property type="entry name" value="Peptidase_M13"/>
</dbReference>
<name>A0A9J6G468_HAELO</name>
<comment type="caution">
    <text evidence="5">The sequence shown here is derived from an EMBL/GenBank/DDBJ whole genome shotgun (WGS) entry which is preliminary data.</text>
</comment>
<keyword evidence="6" id="KW-1185">Reference proteome</keyword>